<keyword evidence="2" id="KW-1185">Reference proteome</keyword>
<name>A0AAW0CVJ2_9AGAR</name>
<dbReference type="Proteomes" id="UP001362999">
    <property type="component" value="Unassembled WGS sequence"/>
</dbReference>
<dbReference type="EMBL" id="JAWWNJ010000013">
    <property type="protein sequence ID" value="KAK7042846.1"/>
    <property type="molecule type" value="Genomic_DNA"/>
</dbReference>
<evidence type="ECO:0000313" key="1">
    <source>
        <dbReference type="EMBL" id="KAK7042846.1"/>
    </source>
</evidence>
<evidence type="ECO:0008006" key="3">
    <source>
        <dbReference type="Google" id="ProtNLM"/>
    </source>
</evidence>
<protein>
    <recommendedName>
        <fullName evidence="3">F-box domain-containing protein</fullName>
    </recommendedName>
</protein>
<comment type="caution">
    <text evidence="1">The sequence shown here is derived from an EMBL/GenBank/DDBJ whole genome shotgun (WGS) entry which is preliminary data.</text>
</comment>
<sequence>MPSPGLPLPELWDVIVGFVSDRADLKSAALVCRVFTSPAQRSLFENIYFDSVMVEPTPDIAVIEAKAARLAETLRTSPHLLPYIHILLICVFPGGKACYETLAGIPWSQLNHLRIFCTPSPEAWVDLQTLVALPSLRFLEMYSTEECFVDVLPHCSSSIEKITLKASRNPNQHALSPSSASQDPIQSPLLVLPVSLPYPRPKIRELRIGFPHPIPEYMGNMFDFSALETIGWGGCAGPHILVEFLRKYGATVQHIELTAGIDGDQWAAFDLSSYLPSVKLISSPYNSISSRLNTMLSRMSSQHRLQRLVLGANRDVSRHEDVKTASDFEEILLSDRFPQLEGVEFVMDGYGWTREYTRYTYPTQRSLVQAHRDLFPRLFEKDLLSVWIGQVKVG</sequence>
<gene>
    <name evidence="1" type="ORF">R3P38DRAFT_2892384</name>
</gene>
<reference evidence="1 2" key="1">
    <citation type="journal article" date="2024" name="J Genomics">
        <title>Draft genome sequencing and assembly of Favolaschia claudopus CIRM-BRFM 2984 isolated from oak limbs.</title>
        <authorList>
            <person name="Navarro D."/>
            <person name="Drula E."/>
            <person name="Chaduli D."/>
            <person name="Cazenave R."/>
            <person name="Ahrendt S."/>
            <person name="Wang J."/>
            <person name="Lipzen A."/>
            <person name="Daum C."/>
            <person name="Barry K."/>
            <person name="Grigoriev I.V."/>
            <person name="Favel A."/>
            <person name="Rosso M.N."/>
            <person name="Martin F."/>
        </authorList>
    </citation>
    <scope>NUCLEOTIDE SEQUENCE [LARGE SCALE GENOMIC DNA]</scope>
    <source>
        <strain evidence="1 2">CIRM-BRFM 2984</strain>
    </source>
</reference>
<proteinExistence type="predicted"/>
<evidence type="ECO:0000313" key="2">
    <source>
        <dbReference type="Proteomes" id="UP001362999"/>
    </source>
</evidence>
<accession>A0AAW0CVJ2</accession>
<dbReference type="AlphaFoldDB" id="A0AAW0CVJ2"/>
<organism evidence="1 2">
    <name type="scientific">Favolaschia claudopus</name>
    <dbReference type="NCBI Taxonomy" id="2862362"/>
    <lineage>
        <taxon>Eukaryota</taxon>
        <taxon>Fungi</taxon>
        <taxon>Dikarya</taxon>
        <taxon>Basidiomycota</taxon>
        <taxon>Agaricomycotina</taxon>
        <taxon>Agaricomycetes</taxon>
        <taxon>Agaricomycetidae</taxon>
        <taxon>Agaricales</taxon>
        <taxon>Marasmiineae</taxon>
        <taxon>Mycenaceae</taxon>
        <taxon>Favolaschia</taxon>
    </lineage>
</organism>